<protein>
    <submittedName>
        <fullName evidence="5">Short-chain dehydrogenase</fullName>
    </submittedName>
</protein>
<name>A0A4Q1AT90_9BACT</name>
<evidence type="ECO:0000313" key="5">
    <source>
        <dbReference type="EMBL" id="RXK11668.1"/>
    </source>
</evidence>
<dbReference type="GO" id="GO:0006654">
    <property type="term" value="P:phosphatidic acid biosynthetic process"/>
    <property type="evidence" value="ECO:0007669"/>
    <property type="project" value="TreeGrafter"/>
</dbReference>
<dbReference type="Pfam" id="PF00106">
    <property type="entry name" value="adh_short"/>
    <property type="match status" value="1"/>
</dbReference>
<dbReference type="GO" id="GO:0000140">
    <property type="term" value="F:acylglycerone-phosphate reductase (NADP+) activity"/>
    <property type="evidence" value="ECO:0007669"/>
    <property type="project" value="TreeGrafter"/>
</dbReference>
<dbReference type="GO" id="GO:0004806">
    <property type="term" value="F:triacylglycerol lipase activity"/>
    <property type="evidence" value="ECO:0007669"/>
    <property type="project" value="TreeGrafter"/>
</dbReference>
<dbReference type="RefSeq" id="WP_129062537.1">
    <property type="nucleotide sequence ID" value="NZ_NXIE01000006.1"/>
</dbReference>
<reference evidence="5 6" key="1">
    <citation type="submission" date="2017-09" db="EMBL/GenBank/DDBJ databases">
        <title>Genomics of the genus Arcobacter.</title>
        <authorList>
            <person name="Perez-Cataluna A."/>
            <person name="Figueras M.J."/>
            <person name="Salas-Masso N."/>
        </authorList>
    </citation>
    <scope>NUCLEOTIDE SEQUENCE [LARGE SCALE GENOMIC DNA]</scope>
    <source>
        <strain evidence="5 6">F156-34</strain>
    </source>
</reference>
<evidence type="ECO:0000256" key="4">
    <source>
        <dbReference type="SAM" id="Phobius"/>
    </source>
</evidence>
<accession>A0A4Q1AT90</accession>
<sequence>MFENKTILITGANGGLAKAFISELLTKNIKKLYCTARDVNSLEDIKLLSEKIEVYSLDITKEEQIKELSLKIDNIDILINNAGVNSGKRIFDETKIDFNVNLIGTLNSCQVLPKKLNKNGLIINITSVLALINLPIMALYCASKSALHSLTQALRAELTKENISVIEVLPGPIDTNMTKGQEMPKTSPKDVVKNIFESLSQNQIEIYPDDFSKMIKERLAVDKENLEREFALSVQ</sequence>
<dbReference type="EMBL" id="NXIE01000006">
    <property type="protein sequence ID" value="RXK11668.1"/>
    <property type="molecule type" value="Genomic_DNA"/>
</dbReference>
<evidence type="ECO:0000256" key="3">
    <source>
        <dbReference type="RuleBase" id="RU000363"/>
    </source>
</evidence>
<keyword evidence="4" id="KW-1133">Transmembrane helix</keyword>
<dbReference type="Proteomes" id="UP000289718">
    <property type="component" value="Unassembled WGS sequence"/>
</dbReference>
<proteinExistence type="inferred from homology"/>
<evidence type="ECO:0000256" key="2">
    <source>
        <dbReference type="ARBA" id="ARBA00023002"/>
    </source>
</evidence>
<dbReference type="PRINTS" id="PR00080">
    <property type="entry name" value="SDRFAMILY"/>
</dbReference>
<keyword evidence="2" id="KW-0560">Oxidoreductase</keyword>
<evidence type="ECO:0000313" key="6">
    <source>
        <dbReference type="Proteomes" id="UP000289718"/>
    </source>
</evidence>
<dbReference type="AlphaFoldDB" id="A0A4Q1AT90"/>
<dbReference type="GO" id="GO:0005811">
    <property type="term" value="C:lipid droplet"/>
    <property type="evidence" value="ECO:0007669"/>
    <property type="project" value="TreeGrafter"/>
</dbReference>
<dbReference type="PANTHER" id="PTHR44169:SF6">
    <property type="entry name" value="NADPH-DEPENDENT 1-ACYLDIHYDROXYACETONE PHOSPHATE REDUCTASE"/>
    <property type="match status" value="1"/>
</dbReference>
<feature type="transmembrane region" description="Helical" evidence="4">
    <location>
        <begin position="121"/>
        <end position="140"/>
    </location>
</feature>
<dbReference type="InterPro" id="IPR002347">
    <property type="entry name" value="SDR_fam"/>
</dbReference>
<comment type="caution">
    <text evidence="5">The sequence shown here is derived from an EMBL/GenBank/DDBJ whole genome shotgun (WGS) entry which is preliminary data.</text>
</comment>
<gene>
    <name evidence="5" type="ORF">CP965_12925</name>
</gene>
<dbReference type="OrthoDB" id="5334159at2"/>
<evidence type="ECO:0000256" key="1">
    <source>
        <dbReference type="ARBA" id="ARBA00006484"/>
    </source>
</evidence>
<keyword evidence="4" id="KW-0472">Membrane</keyword>
<dbReference type="GO" id="GO:0019433">
    <property type="term" value="P:triglyceride catabolic process"/>
    <property type="evidence" value="ECO:0007669"/>
    <property type="project" value="TreeGrafter"/>
</dbReference>
<dbReference type="SUPFAM" id="SSF51735">
    <property type="entry name" value="NAD(P)-binding Rossmann-fold domains"/>
    <property type="match status" value="1"/>
</dbReference>
<dbReference type="Gene3D" id="3.40.50.720">
    <property type="entry name" value="NAD(P)-binding Rossmann-like Domain"/>
    <property type="match status" value="1"/>
</dbReference>
<dbReference type="PRINTS" id="PR00081">
    <property type="entry name" value="GDHRDH"/>
</dbReference>
<keyword evidence="6" id="KW-1185">Reference proteome</keyword>
<dbReference type="InterPro" id="IPR020904">
    <property type="entry name" value="Sc_DH/Rdtase_CS"/>
</dbReference>
<dbReference type="PANTHER" id="PTHR44169">
    <property type="entry name" value="NADPH-DEPENDENT 1-ACYLDIHYDROXYACETONE PHOSPHATE REDUCTASE"/>
    <property type="match status" value="1"/>
</dbReference>
<comment type="similarity">
    <text evidence="1 3">Belongs to the short-chain dehydrogenases/reductases (SDR) family.</text>
</comment>
<dbReference type="PROSITE" id="PS00061">
    <property type="entry name" value="ADH_SHORT"/>
    <property type="match status" value="1"/>
</dbReference>
<keyword evidence="4" id="KW-0812">Transmembrane</keyword>
<dbReference type="InterPro" id="IPR036291">
    <property type="entry name" value="NAD(P)-bd_dom_sf"/>
</dbReference>
<organism evidence="5 6">
    <name type="scientific">Halarcobacter mediterraneus</name>
    <dbReference type="NCBI Taxonomy" id="2023153"/>
    <lineage>
        <taxon>Bacteria</taxon>
        <taxon>Pseudomonadati</taxon>
        <taxon>Campylobacterota</taxon>
        <taxon>Epsilonproteobacteria</taxon>
        <taxon>Campylobacterales</taxon>
        <taxon>Arcobacteraceae</taxon>
        <taxon>Halarcobacter</taxon>
    </lineage>
</organism>